<dbReference type="Proteomes" id="UP001491310">
    <property type="component" value="Unassembled WGS sequence"/>
</dbReference>
<evidence type="ECO:0000313" key="1">
    <source>
        <dbReference type="EMBL" id="KAK9916944.1"/>
    </source>
</evidence>
<comment type="caution">
    <text evidence="1">The sequence shown here is derived from an EMBL/GenBank/DDBJ whole genome shotgun (WGS) entry which is preliminary data.</text>
</comment>
<keyword evidence="2" id="KW-1185">Reference proteome</keyword>
<sequence length="131" mass="14438">MLRLPLRCISAVAGGINGLVHASKRCTLRLVKSVPTQQAIVFVNEGFHNAVPKLYYAAGALTGTVEGLWLEGRKLVHDFFDLDSASHKSWQSPIRYSYYDFRPAAPINPFVLFSSNNGWSLPSPPLQGPQP</sequence>
<gene>
    <name evidence="1" type="ORF">WJX75_009043</name>
</gene>
<evidence type="ECO:0000313" key="2">
    <source>
        <dbReference type="Proteomes" id="UP001491310"/>
    </source>
</evidence>
<organism evidence="1 2">
    <name type="scientific">Coccomyxa subellipsoidea</name>
    <dbReference type="NCBI Taxonomy" id="248742"/>
    <lineage>
        <taxon>Eukaryota</taxon>
        <taxon>Viridiplantae</taxon>
        <taxon>Chlorophyta</taxon>
        <taxon>core chlorophytes</taxon>
        <taxon>Trebouxiophyceae</taxon>
        <taxon>Trebouxiophyceae incertae sedis</taxon>
        <taxon>Coccomyxaceae</taxon>
        <taxon>Coccomyxa</taxon>
    </lineage>
</organism>
<reference evidence="1 2" key="1">
    <citation type="journal article" date="2024" name="Nat. Commun.">
        <title>Phylogenomics reveals the evolutionary origins of lichenization in chlorophyte algae.</title>
        <authorList>
            <person name="Puginier C."/>
            <person name="Libourel C."/>
            <person name="Otte J."/>
            <person name="Skaloud P."/>
            <person name="Haon M."/>
            <person name="Grisel S."/>
            <person name="Petersen M."/>
            <person name="Berrin J.G."/>
            <person name="Delaux P.M."/>
            <person name="Dal Grande F."/>
            <person name="Keller J."/>
        </authorList>
    </citation>
    <scope>NUCLEOTIDE SEQUENCE [LARGE SCALE GENOMIC DNA]</scope>
    <source>
        <strain evidence="1 2">SAG 216-7</strain>
    </source>
</reference>
<dbReference type="EMBL" id="JALJOT010000003">
    <property type="protein sequence ID" value="KAK9916944.1"/>
    <property type="molecule type" value="Genomic_DNA"/>
</dbReference>
<accession>A0ABR2YYH2</accession>
<name>A0ABR2YYH2_9CHLO</name>
<protein>
    <submittedName>
        <fullName evidence="1">Uncharacterized protein</fullName>
    </submittedName>
</protein>
<proteinExistence type="predicted"/>